<dbReference type="EMBL" id="JACCBJ010000001">
    <property type="protein sequence ID" value="NYD74609.1"/>
    <property type="molecule type" value="Genomic_DNA"/>
</dbReference>
<feature type="transmembrane region" description="Helical" evidence="1">
    <location>
        <begin position="12"/>
        <end position="39"/>
    </location>
</feature>
<keyword evidence="1" id="KW-1133">Transmembrane helix</keyword>
<accession>A0A852SZN2</accession>
<feature type="transmembrane region" description="Helical" evidence="1">
    <location>
        <begin position="77"/>
        <end position="96"/>
    </location>
</feature>
<evidence type="ECO:0000313" key="3">
    <source>
        <dbReference type="Proteomes" id="UP000589620"/>
    </source>
</evidence>
<keyword evidence="3" id="KW-1185">Reference proteome</keyword>
<feature type="transmembrane region" description="Helical" evidence="1">
    <location>
        <begin position="108"/>
        <end position="126"/>
    </location>
</feature>
<dbReference type="AlphaFoldDB" id="A0A852SZN2"/>
<reference evidence="2 3" key="1">
    <citation type="submission" date="2020-07" db="EMBL/GenBank/DDBJ databases">
        <title>Sequencing the genomes of 1000 actinobacteria strains.</title>
        <authorList>
            <person name="Klenk H.-P."/>
        </authorList>
    </citation>
    <scope>NUCLEOTIDE SEQUENCE [LARGE SCALE GENOMIC DNA]</scope>
    <source>
        <strain evidence="2 3">DSM 23871</strain>
    </source>
</reference>
<evidence type="ECO:0000313" key="2">
    <source>
        <dbReference type="EMBL" id="NYD74609.1"/>
    </source>
</evidence>
<sequence>MSGTPRRAFIVRWIAAVTVGETAGFAVAATVAVGVTVAGMALPTWVAYAIVVAGGAAEGAILGVAQQWAAGRAQVGPAWVAATSGGAALAWAIGMLPSTLGVDLRTPVGIGAAVVGGAVLLGSIPTAQWMALRRRGTVRWIPITMGAWAVAILWTAAPSPIIDEHTPVPLIVVAYLVAGLLMAVTIAGLTAPTAASLFVADPAPREDFGPARATRGTLRSHPERT</sequence>
<keyword evidence="1" id="KW-0812">Transmembrane</keyword>
<organism evidence="2 3">
    <name type="scientific">Leifsonia soli</name>
    <dbReference type="NCBI Taxonomy" id="582665"/>
    <lineage>
        <taxon>Bacteria</taxon>
        <taxon>Bacillati</taxon>
        <taxon>Actinomycetota</taxon>
        <taxon>Actinomycetes</taxon>
        <taxon>Micrococcales</taxon>
        <taxon>Microbacteriaceae</taxon>
        <taxon>Leifsonia</taxon>
    </lineage>
</organism>
<feature type="transmembrane region" description="Helical" evidence="1">
    <location>
        <begin position="168"/>
        <end position="189"/>
    </location>
</feature>
<feature type="transmembrane region" description="Helical" evidence="1">
    <location>
        <begin position="138"/>
        <end position="156"/>
    </location>
</feature>
<evidence type="ECO:0000256" key="1">
    <source>
        <dbReference type="SAM" id="Phobius"/>
    </source>
</evidence>
<name>A0A852SZN2_9MICO</name>
<keyword evidence="1" id="KW-0472">Membrane</keyword>
<comment type="caution">
    <text evidence="2">The sequence shown here is derived from an EMBL/GenBank/DDBJ whole genome shotgun (WGS) entry which is preliminary data.</text>
</comment>
<dbReference type="Proteomes" id="UP000589620">
    <property type="component" value="Unassembled WGS sequence"/>
</dbReference>
<protein>
    <submittedName>
        <fullName evidence="2">Uncharacterized protein</fullName>
    </submittedName>
</protein>
<gene>
    <name evidence="2" type="ORF">BJ963_002128</name>
</gene>
<feature type="transmembrane region" description="Helical" evidence="1">
    <location>
        <begin position="45"/>
        <end position="65"/>
    </location>
</feature>
<proteinExistence type="predicted"/>
<dbReference type="RefSeq" id="WP_179456519.1">
    <property type="nucleotide sequence ID" value="NZ_BAAAPX010000001.1"/>
</dbReference>